<evidence type="ECO:0008006" key="3">
    <source>
        <dbReference type="Google" id="ProtNLM"/>
    </source>
</evidence>
<gene>
    <name evidence="1" type="ORF">EGH25_01550</name>
</gene>
<name>A0A9Q4C170_9EURY</name>
<evidence type="ECO:0000313" key="2">
    <source>
        <dbReference type="Proteomes" id="UP001149411"/>
    </source>
</evidence>
<dbReference type="AlphaFoldDB" id="A0A9Q4C170"/>
<organism evidence="1 2">
    <name type="scientific">Halorutilus salinus</name>
    <dbReference type="NCBI Taxonomy" id="2487751"/>
    <lineage>
        <taxon>Archaea</taxon>
        <taxon>Methanobacteriati</taxon>
        <taxon>Methanobacteriota</taxon>
        <taxon>Stenosarchaea group</taxon>
        <taxon>Halobacteria</taxon>
        <taxon>Halorutilales</taxon>
        <taxon>Halorutilaceae</taxon>
        <taxon>Halorutilus</taxon>
    </lineage>
</organism>
<protein>
    <recommendedName>
        <fullName evidence="3">PIN domain-containing protein</fullName>
    </recommendedName>
</protein>
<dbReference type="Proteomes" id="UP001149411">
    <property type="component" value="Unassembled WGS sequence"/>
</dbReference>
<sequence>MTVTTRTARSIWEKYFAGKEEVLEELRNLSREIEKKAIERKSAVDSATVEWEKRDEYPELRSLLSVIHGSDRDICIMAHDLACHADGQTEFATTNPRDFVDDGRERLILENTEIDRVVDLAQR</sequence>
<dbReference type="EMBL" id="RKLV01000001">
    <property type="protein sequence ID" value="MCX2818040.1"/>
    <property type="molecule type" value="Genomic_DNA"/>
</dbReference>
<evidence type="ECO:0000313" key="1">
    <source>
        <dbReference type="EMBL" id="MCX2818040.1"/>
    </source>
</evidence>
<accession>A0A9Q4C170</accession>
<comment type="caution">
    <text evidence="1">The sequence shown here is derived from an EMBL/GenBank/DDBJ whole genome shotgun (WGS) entry which is preliminary data.</text>
</comment>
<reference evidence="1" key="1">
    <citation type="submission" date="2022-09" db="EMBL/GenBank/DDBJ databases">
        <title>Haloadaptaus new haloarchaeum isolated from saline soil.</title>
        <authorList>
            <person name="Duran-Viseras A."/>
            <person name="Sanchez-Porro C."/>
            <person name="Ventosa A."/>
        </authorList>
    </citation>
    <scope>NUCLEOTIDE SEQUENCE</scope>
    <source>
        <strain evidence="1">F3-133</strain>
    </source>
</reference>
<dbReference type="RefSeq" id="WP_266085648.1">
    <property type="nucleotide sequence ID" value="NZ_RKLV01000001.1"/>
</dbReference>
<keyword evidence="2" id="KW-1185">Reference proteome</keyword>
<proteinExistence type="predicted"/>